<dbReference type="PROSITE" id="PS51257">
    <property type="entry name" value="PROKAR_LIPOPROTEIN"/>
    <property type="match status" value="1"/>
</dbReference>
<dbReference type="AlphaFoldDB" id="A0A7X0MGQ6"/>
<name>A0A7X0MGQ6_9SPHI</name>
<gene>
    <name evidence="1" type="ORF">HDF25_000155</name>
</gene>
<evidence type="ECO:0000313" key="2">
    <source>
        <dbReference type="Proteomes" id="UP000521017"/>
    </source>
</evidence>
<keyword evidence="1" id="KW-0067">ATP-binding</keyword>
<dbReference type="EMBL" id="JACHCC010000001">
    <property type="protein sequence ID" value="MBB6498031.1"/>
    <property type="molecule type" value="Genomic_DNA"/>
</dbReference>
<keyword evidence="1" id="KW-0547">Nucleotide-binding</keyword>
<reference evidence="1 2" key="1">
    <citation type="submission" date="2020-08" db="EMBL/GenBank/DDBJ databases">
        <title>Genomic Encyclopedia of Type Strains, Phase IV (KMG-V): Genome sequencing to study the core and pangenomes of soil and plant-associated prokaryotes.</title>
        <authorList>
            <person name="Whitman W."/>
        </authorList>
    </citation>
    <scope>NUCLEOTIDE SEQUENCE [LARGE SCALE GENOMIC DNA]</scope>
    <source>
        <strain evidence="1 2">M2T3</strain>
    </source>
</reference>
<proteinExistence type="predicted"/>
<dbReference type="GO" id="GO:0005524">
    <property type="term" value="F:ATP binding"/>
    <property type="evidence" value="ECO:0007669"/>
    <property type="project" value="UniProtKB-KW"/>
</dbReference>
<evidence type="ECO:0000313" key="1">
    <source>
        <dbReference type="EMBL" id="MBB6498031.1"/>
    </source>
</evidence>
<dbReference type="RefSeq" id="WP_184621789.1">
    <property type="nucleotide sequence ID" value="NZ_JACHCC010000001.1"/>
</dbReference>
<comment type="caution">
    <text evidence="1">The sequence shown here is derived from an EMBL/GenBank/DDBJ whole genome shotgun (WGS) entry which is preliminary data.</text>
</comment>
<accession>A0A7X0MGQ6</accession>
<protein>
    <submittedName>
        <fullName evidence="1">Putative ATP-binding protein involved in virulence</fullName>
    </submittedName>
</protein>
<organism evidence="1 2">
    <name type="scientific">Pedobacter cryoconitis</name>
    <dbReference type="NCBI Taxonomy" id="188932"/>
    <lineage>
        <taxon>Bacteria</taxon>
        <taxon>Pseudomonadati</taxon>
        <taxon>Bacteroidota</taxon>
        <taxon>Sphingobacteriia</taxon>
        <taxon>Sphingobacteriales</taxon>
        <taxon>Sphingobacteriaceae</taxon>
        <taxon>Pedobacter</taxon>
    </lineage>
</organism>
<dbReference type="Proteomes" id="UP000521017">
    <property type="component" value="Unassembled WGS sequence"/>
</dbReference>
<sequence length="172" mass="19542">MKKNYFCLIVLLTGTLLSSCKKSDIVHENDYDTSHKTWTNFKASSNNSYRYTSTSASWTGTSSETTITVKDGRVIQRSYTASKMNQPTKKVTVYEEWIENENNLKTHPKGSDPVTLEEVYQKAKTVWLLKRKDAKTYFETKNNGMISSCGYVVDGCQDDCFEGITIGLIEKL</sequence>